<dbReference type="Pfam" id="PF13456">
    <property type="entry name" value="RVT_3"/>
    <property type="match status" value="1"/>
</dbReference>
<keyword evidence="4" id="KW-0255">Endonuclease</keyword>
<dbReference type="InterPro" id="IPR036397">
    <property type="entry name" value="RNaseH_sf"/>
</dbReference>
<dbReference type="InterPro" id="IPR036899">
    <property type="entry name" value="Ribosomal_uL13_sf"/>
</dbReference>
<dbReference type="InterPro" id="IPR043502">
    <property type="entry name" value="DNA/RNA_pol_sf"/>
</dbReference>
<dbReference type="GO" id="GO:0005840">
    <property type="term" value="C:ribosome"/>
    <property type="evidence" value="ECO:0007669"/>
    <property type="project" value="InterPro"/>
</dbReference>
<organism evidence="10 12">
    <name type="scientific">Oryza sativa subsp. japonica</name>
    <name type="common">Rice</name>
    <dbReference type="NCBI Taxonomy" id="39947"/>
    <lineage>
        <taxon>Eukaryota</taxon>
        <taxon>Viridiplantae</taxon>
        <taxon>Streptophyta</taxon>
        <taxon>Embryophyta</taxon>
        <taxon>Tracheophyta</taxon>
        <taxon>Spermatophyta</taxon>
        <taxon>Magnoliopsida</taxon>
        <taxon>Liliopsida</taxon>
        <taxon>Poales</taxon>
        <taxon>Poaceae</taxon>
        <taxon>BOP clade</taxon>
        <taxon>Oryzoideae</taxon>
        <taxon>Oryzeae</taxon>
        <taxon>Oryzinae</taxon>
        <taxon>Oryza</taxon>
        <taxon>Oryza sativa</taxon>
    </lineage>
</organism>
<evidence type="ECO:0000256" key="1">
    <source>
        <dbReference type="ARBA" id="ARBA00022679"/>
    </source>
</evidence>
<evidence type="ECO:0000313" key="10">
    <source>
        <dbReference type="EMBL" id="AAX94829.1"/>
    </source>
</evidence>
<dbReference type="SUPFAM" id="SSF52161">
    <property type="entry name" value="Ribosomal protein L13"/>
    <property type="match status" value="1"/>
</dbReference>
<dbReference type="AlphaFoldDB" id="Q2R5T5"/>
<dbReference type="SUPFAM" id="SSF56672">
    <property type="entry name" value="DNA/RNA polymerases"/>
    <property type="match status" value="1"/>
</dbReference>
<keyword evidence="3" id="KW-0540">Nuclease</keyword>
<dbReference type="EMBL" id="AC145327">
    <property type="protein sequence ID" value="AAX96582.1"/>
    <property type="molecule type" value="Genomic_DNA"/>
</dbReference>
<dbReference type="PANTHER" id="PTHR48475">
    <property type="entry name" value="RIBONUCLEASE H"/>
    <property type="match status" value="1"/>
</dbReference>
<dbReference type="GO" id="GO:0003735">
    <property type="term" value="F:structural constituent of ribosome"/>
    <property type="evidence" value="ECO:0007669"/>
    <property type="project" value="InterPro"/>
</dbReference>
<evidence type="ECO:0000256" key="2">
    <source>
        <dbReference type="ARBA" id="ARBA00022695"/>
    </source>
</evidence>
<dbReference type="InterPro" id="IPR041373">
    <property type="entry name" value="RT_RNaseH"/>
</dbReference>
<name>Q2R5T5_ORYSJ</name>
<reference evidence="12" key="1">
    <citation type="journal article" date="2005" name="Nature">
        <title>The map-based sequence of the rice genome.</title>
        <authorList>
            <consortium name="International rice genome sequencing project (IRGSP)"/>
            <person name="Matsumoto T."/>
            <person name="Wu J."/>
            <person name="Kanamori H."/>
            <person name="Katayose Y."/>
            <person name="Fujisawa M."/>
            <person name="Namiki N."/>
            <person name="Mizuno H."/>
            <person name="Yamamoto K."/>
            <person name="Antonio B.A."/>
            <person name="Baba T."/>
            <person name="Sakata K."/>
            <person name="Nagamura Y."/>
            <person name="Aoki H."/>
            <person name="Arikawa K."/>
            <person name="Arita K."/>
            <person name="Bito T."/>
            <person name="Chiden Y."/>
            <person name="Fujitsuka N."/>
            <person name="Fukunaka R."/>
            <person name="Hamada M."/>
            <person name="Harada C."/>
            <person name="Hayashi A."/>
            <person name="Hijishita S."/>
            <person name="Honda M."/>
            <person name="Hosokawa S."/>
            <person name="Ichikawa Y."/>
            <person name="Idonuma A."/>
            <person name="Iijima M."/>
            <person name="Ikeda M."/>
            <person name="Ikeno M."/>
            <person name="Ito K."/>
            <person name="Ito S."/>
            <person name="Ito T."/>
            <person name="Ito Y."/>
            <person name="Ito Y."/>
            <person name="Iwabuchi A."/>
            <person name="Kamiya K."/>
            <person name="Karasawa W."/>
            <person name="Kurita K."/>
            <person name="Katagiri S."/>
            <person name="Kikuta A."/>
            <person name="Kobayashi H."/>
            <person name="Kobayashi N."/>
            <person name="Machita K."/>
            <person name="Maehara T."/>
            <person name="Masukawa M."/>
            <person name="Mizubayashi T."/>
            <person name="Mukai Y."/>
            <person name="Nagasaki H."/>
            <person name="Nagata Y."/>
            <person name="Naito S."/>
            <person name="Nakashima M."/>
            <person name="Nakama Y."/>
            <person name="Nakamichi Y."/>
            <person name="Nakamura M."/>
            <person name="Meguro A."/>
            <person name="Negishi M."/>
            <person name="Ohta I."/>
            <person name="Ohta T."/>
            <person name="Okamoto M."/>
            <person name="Ono N."/>
            <person name="Saji S."/>
            <person name="Sakaguchi M."/>
            <person name="Sakai K."/>
            <person name="Shibata M."/>
            <person name="Shimokawa T."/>
            <person name="Song J."/>
            <person name="Takazaki Y."/>
            <person name="Terasawa K."/>
            <person name="Tsugane M."/>
            <person name="Tsuji K."/>
            <person name="Ueda S."/>
            <person name="Waki K."/>
            <person name="Yamagata H."/>
            <person name="Yamamoto M."/>
            <person name="Yamamoto S."/>
            <person name="Yamane H."/>
            <person name="Yoshiki S."/>
            <person name="Yoshihara R."/>
            <person name="Yukawa K."/>
            <person name="Zhong H."/>
            <person name="Yano M."/>
            <person name="Yuan Q."/>
            <person name="Ouyang S."/>
            <person name="Liu J."/>
            <person name="Jones K.M."/>
            <person name="Gansberger K."/>
            <person name="Moffat K."/>
            <person name="Hill J."/>
            <person name="Bera J."/>
            <person name="Fadrosh D."/>
            <person name="Jin S."/>
            <person name="Johri S."/>
            <person name="Kim M."/>
            <person name="Overton L."/>
            <person name="Reardon M."/>
            <person name="Tsitrin T."/>
            <person name="Vuong H."/>
            <person name="Weaver B."/>
            <person name="Ciecko A."/>
            <person name="Tallon L."/>
            <person name="Jackson J."/>
            <person name="Pai G."/>
            <person name="Aken S.V."/>
            <person name="Utterback T."/>
            <person name="Reidmuller S."/>
            <person name="Feldblyum T."/>
            <person name="Hsiao J."/>
            <person name="Zismann V."/>
            <person name="Iobst S."/>
            <person name="de Vazeille A.R."/>
            <person name="Buell C.R."/>
            <person name="Ying K."/>
            <person name="Li Y."/>
            <person name="Lu T."/>
            <person name="Huang Y."/>
            <person name="Zhao Q."/>
            <person name="Feng Q."/>
            <person name="Zhang L."/>
            <person name="Zhu J."/>
            <person name="Weng Q."/>
            <person name="Mu J."/>
            <person name="Lu Y."/>
            <person name="Fan D."/>
            <person name="Liu Y."/>
            <person name="Guan J."/>
            <person name="Zhang Y."/>
            <person name="Yu S."/>
            <person name="Liu X."/>
            <person name="Zhang Y."/>
            <person name="Hong G."/>
            <person name="Han B."/>
            <person name="Choisne N."/>
            <person name="Demange N."/>
            <person name="Orjeda G."/>
            <person name="Samain S."/>
            <person name="Cattolico L."/>
            <person name="Pelletier E."/>
            <person name="Couloux A."/>
            <person name="Segurens B."/>
            <person name="Wincker P."/>
            <person name="D'Hont A."/>
            <person name="Scarpelli C."/>
            <person name="Weissenbach J."/>
            <person name="Salanoubat M."/>
            <person name="Quetier F."/>
            <person name="Yu Y."/>
            <person name="Kim H.R."/>
            <person name="Rambo T."/>
            <person name="Currie J."/>
            <person name="Collura K."/>
            <person name="Luo M."/>
            <person name="Yang T."/>
            <person name="Ammiraju J.S.S."/>
            <person name="Engler F."/>
            <person name="Soderlund C."/>
            <person name="Wing R.A."/>
            <person name="Palmer L.E."/>
            <person name="de la Bastide M."/>
            <person name="Spiegel L."/>
            <person name="Nascimento L."/>
            <person name="Zutavern T."/>
            <person name="O'Shaughnessy A."/>
            <person name="Dike S."/>
            <person name="Dedhia N."/>
            <person name="Preston R."/>
            <person name="Balija V."/>
            <person name="McCombie W.R."/>
            <person name="Chow T."/>
            <person name="Chen H."/>
            <person name="Chung M."/>
            <person name="Chen C."/>
            <person name="Shaw J."/>
            <person name="Wu H."/>
            <person name="Hsiao K."/>
            <person name="Chao Y."/>
            <person name="Chu M."/>
            <person name="Cheng C."/>
            <person name="Hour A."/>
            <person name="Lee P."/>
            <person name="Lin S."/>
            <person name="Lin Y."/>
            <person name="Liou J."/>
            <person name="Liu S."/>
            <person name="Hsing Y."/>
            <person name="Raghuvanshi S."/>
            <person name="Mohanty A."/>
            <person name="Bharti A.K."/>
            <person name="Gaur A."/>
            <person name="Gupta V."/>
            <person name="Kumar D."/>
            <person name="Ravi V."/>
            <person name="Vij S."/>
            <person name="Kapur A."/>
            <person name="Khurana P."/>
            <person name="Khurana P."/>
            <person name="Khurana J.P."/>
            <person name="Tyagi A.K."/>
            <person name="Gaikwad K."/>
            <person name="Singh A."/>
            <person name="Dalal V."/>
            <person name="Srivastava S."/>
            <person name="Dixit A."/>
            <person name="Pal A.K."/>
            <person name="Ghazi I.A."/>
            <person name="Yadav M."/>
            <person name="Pandit A."/>
            <person name="Bhargava A."/>
            <person name="Sureshbabu K."/>
            <person name="Batra K."/>
            <person name="Sharma T.R."/>
            <person name="Mohapatra T."/>
            <person name="Singh N.K."/>
            <person name="Messing J."/>
            <person name="Nelson A.B."/>
            <person name="Fuks G."/>
            <person name="Kavchok S."/>
            <person name="Keizer G."/>
            <person name="Linton E."/>
            <person name="Llaca V."/>
            <person name="Song R."/>
            <person name="Tanyolac B."/>
            <person name="Young S."/>
            <person name="Ho-Il K."/>
            <person name="Hahn J.H."/>
            <person name="Sangsakoo G."/>
            <person name="Vanavichit A."/>
            <person name="de Mattos Luiz.A.T."/>
            <person name="Zimmer P.D."/>
            <person name="Malone G."/>
            <person name="Dellagostin O."/>
            <person name="de Oliveira A.C."/>
            <person name="Bevan M."/>
            <person name="Bancroft I."/>
            <person name="Minx P."/>
            <person name="Cordum H."/>
            <person name="Wilson R."/>
            <person name="Cheng Z."/>
            <person name="Jin W."/>
            <person name="Jiang J."/>
            <person name="Leong S.A."/>
            <person name="Iwama H."/>
            <person name="Gojobori T."/>
            <person name="Itoh T."/>
            <person name="Niimura Y."/>
            <person name="Fujii Y."/>
            <person name="Habara T."/>
            <person name="Sakai H."/>
            <person name="Sato Y."/>
            <person name="Wilson G."/>
            <person name="Kumar K."/>
            <person name="McCouch S."/>
            <person name="Juretic N."/>
            <person name="Hoen D."/>
            <person name="Wright S."/>
            <person name="Bruskiewich R."/>
            <person name="Bureau T."/>
            <person name="Miyao A."/>
            <person name="Hirochika H."/>
            <person name="Nishikawa T."/>
            <person name="Kadowaki K."/>
            <person name="Sugiura M."/>
            <person name="Burr B."/>
            <person name="Sasaki T."/>
        </authorList>
    </citation>
    <scope>NUCLEOTIDE SEQUENCE [LARGE SCALE GENOMIC DNA]</scope>
    <source>
        <strain evidence="12">cv. Nipponbare</strain>
    </source>
</reference>
<protein>
    <submittedName>
        <fullName evidence="10">Retrotransposon protein, putative, unclassified</fullName>
    </submittedName>
</protein>
<keyword evidence="2" id="KW-0548">Nucleotidyltransferase</keyword>
<dbReference type="PANTHER" id="PTHR48475:SF1">
    <property type="entry name" value="RNASE H TYPE-1 DOMAIN-CONTAINING PROTEIN"/>
    <property type="match status" value="1"/>
</dbReference>
<keyword evidence="6" id="KW-0695">RNA-directed DNA polymerase</keyword>
<evidence type="ECO:0000256" key="7">
    <source>
        <dbReference type="SAM" id="MobiDB-lite"/>
    </source>
</evidence>
<evidence type="ECO:0000256" key="3">
    <source>
        <dbReference type="ARBA" id="ARBA00022722"/>
    </source>
</evidence>
<feature type="domain" description="RNase H type-1" evidence="8">
    <location>
        <begin position="348"/>
        <end position="454"/>
    </location>
</feature>
<dbReference type="GO" id="GO:0003964">
    <property type="term" value="F:RNA-directed DNA polymerase activity"/>
    <property type="evidence" value="ECO:0007669"/>
    <property type="project" value="UniProtKB-KW"/>
</dbReference>
<evidence type="ECO:0000256" key="5">
    <source>
        <dbReference type="ARBA" id="ARBA00022801"/>
    </source>
</evidence>
<sequence>MLGHLAYTRGEAALARLKAYEGVPPPYDRTKRMVIPDALKVLRLQPGHKYCLLGQLSKEASCDGPKPSPLTDSAPRQRLMVREASVVLVTGRRGQASAAGSGFLADRSGSRQSGGCGVVDVDPAPADPVAEEKAVGGGGEAGGRGKALWLDPRPVRQIRYAVKGVRIWRSDKKKKFALTEQSIPRTIIRMNPSKTNQRYYWIIGSLKGIPFRLYLLAGEKSIGSVLIQELDGKERVVFYPSRRLLDAETKYFPMEKLCLCLYFSCTRLRHYLLSNECTVICKADVVKYMLSAPILKGRVRKWIFSLTEFDLRYESPKAIKGHAIANFIVEHRDDSIGLVEIVPWTLFFDGSVCTDGCGIGLVLISHRGACFEFAYTIKPYATNNQAECEAMHKGLQLLKEVEADAIEIMGDSLLVISQLAGEYKCKNDTLTVYNEKCQRLMKEFRLVTLKHVYPLHWPKDSAGNVLAHSNVYLGFLWPDLVVLGSSSCSLCCRASPTPSLLPGPLRPLSAAR</sequence>
<dbReference type="GO" id="GO:0003676">
    <property type="term" value="F:nucleic acid binding"/>
    <property type="evidence" value="ECO:0007669"/>
    <property type="project" value="InterPro"/>
</dbReference>
<evidence type="ECO:0000313" key="11">
    <source>
        <dbReference type="EMBL" id="AAX96582.1"/>
    </source>
</evidence>
<feature type="domain" description="Reverse transcriptase RNase H-like" evidence="9">
    <location>
        <begin position="210"/>
        <end position="309"/>
    </location>
</feature>
<reference evidence="10" key="3">
    <citation type="submission" date="2006-11" db="EMBL/GenBank/DDBJ databases">
        <title>.</title>
        <authorList>
            <person name="Buell C."/>
            <person name="Yuan Q."/>
            <person name="Ouyang S."/>
            <person name="Liu J."/>
            <person name="Wang A."/>
            <person name="Maiti R."/>
            <person name="Lin H."/>
            <person name="Zhu W."/>
            <person name="Hamilton J."/>
            <person name="Jones K."/>
            <person name="Tallon L."/>
            <person name="Feldblyum T."/>
            <person name="Tsitrin T."/>
            <person name="Bera J."/>
            <person name="Kim M."/>
            <person name="Jin S."/>
            <person name="Fadrosh D."/>
            <person name="Vuong H."/>
            <person name="Overton II L."/>
            <person name="Reardon M."/>
            <person name="Weaver B."/>
            <person name="Johri S."/>
            <person name="Lewis M."/>
            <person name="Utterback T."/>
            <person name="Van Aken S."/>
            <person name="Wortman J."/>
            <person name="Haas B."/>
            <person name="Koo H."/>
            <person name="Zismann V."/>
            <person name="Hsiao J."/>
            <person name="Iobst S."/>
            <person name="de Vazeilles A."/>
            <person name="White O."/>
            <person name="Salzberg S."/>
            <person name="Fraser C."/>
        </authorList>
    </citation>
    <scope>NUCLEOTIDE SEQUENCE</scope>
</reference>
<dbReference type="Proteomes" id="UP000000763">
    <property type="component" value="Chromosome 11"/>
</dbReference>
<evidence type="ECO:0000256" key="4">
    <source>
        <dbReference type="ARBA" id="ARBA00022759"/>
    </source>
</evidence>
<evidence type="ECO:0000313" key="12">
    <source>
        <dbReference type="Proteomes" id="UP000000763"/>
    </source>
</evidence>
<dbReference type="Gene3D" id="3.90.1180.10">
    <property type="entry name" value="Ribosomal protein L13"/>
    <property type="match status" value="1"/>
</dbReference>
<reference evidence="12" key="4">
    <citation type="journal article" date="2008" name="Nucleic Acids Res.">
        <title>The rice annotation project database (RAP-DB): 2008 update.</title>
        <authorList>
            <consortium name="The rice annotation project (RAP)"/>
        </authorList>
    </citation>
    <scope>GENOME REANNOTATION</scope>
    <source>
        <strain evidence="12">cv. Nipponbare</strain>
    </source>
</reference>
<evidence type="ECO:0000259" key="9">
    <source>
        <dbReference type="Pfam" id="PF17917"/>
    </source>
</evidence>
<keyword evidence="5" id="KW-0378">Hydrolase</keyword>
<proteinExistence type="predicted"/>
<accession>Q2R5T5</accession>
<dbReference type="Gene3D" id="3.30.420.10">
    <property type="entry name" value="Ribonuclease H-like superfamily/Ribonuclease H"/>
    <property type="match status" value="1"/>
</dbReference>
<evidence type="ECO:0000259" key="8">
    <source>
        <dbReference type="Pfam" id="PF13456"/>
    </source>
</evidence>
<dbReference type="GO" id="GO:0006412">
    <property type="term" value="P:translation"/>
    <property type="evidence" value="ECO:0007669"/>
    <property type="project" value="InterPro"/>
</dbReference>
<evidence type="ECO:0000256" key="6">
    <source>
        <dbReference type="ARBA" id="ARBA00022918"/>
    </source>
</evidence>
<dbReference type="GO" id="GO:0004523">
    <property type="term" value="F:RNA-DNA hybrid ribonuclease activity"/>
    <property type="evidence" value="ECO:0007669"/>
    <property type="project" value="InterPro"/>
</dbReference>
<gene>
    <name evidence="11" type="ordered locus">LOC_Os11g23880</name>
</gene>
<dbReference type="InterPro" id="IPR002156">
    <property type="entry name" value="RNaseH_domain"/>
</dbReference>
<dbReference type="Gene3D" id="3.10.20.370">
    <property type="match status" value="1"/>
</dbReference>
<keyword evidence="1" id="KW-0808">Transferase</keyword>
<dbReference type="EMBL" id="AC146913">
    <property type="protein sequence ID" value="AAX94829.1"/>
    <property type="molecule type" value="Genomic_DNA"/>
</dbReference>
<dbReference type="SUPFAM" id="SSF53098">
    <property type="entry name" value="Ribonuclease H-like"/>
    <property type="match status" value="1"/>
</dbReference>
<feature type="region of interest" description="Disordered" evidence="7">
    <location>
        <begin position="99"/>
        <end position="119"/>
    </location>
</feature>
<dbReference type="CDD" id="cd09279">
    <property type="entry name" value="RNase_HI_like"/>
    <property type="match status" value="1"/>
</dbReference>
<dbReference type="Pfam" id="PF17917">
    <property type="entry name" value="RT_RNaseH"/>
    <property type="match status" value="1"/>
</dbReference>
<dbReference type="InterPro" id="IPR012337">
    <property type="entry name" value="RNaseH-like_sf"/>
</dbReference>
<reference evidence="10" key="2">
    <citation type="submission" date="2005-04" db="EMBL/GenBank/DDBJ databases">
        <authorList>
            <person name="Buell R."/>
        </authorList>
    </citation>
    <scope>NUCLEOTIDE SEQUENCE</scope>
</reference>